<dbReference type="Proteomes" id="UP000226592">
    <property type="component" value="Unassembled WGS sequence"/>
</dbReference>
<sequence length="99" mass="11642">MAKKKTVTRTIYKKQSGLPDEEVAYRLVKMYFEDVARTSLKRKVDLGEIVNAYFYALQRVSDREKELKAIQRVVEEEQVEMATETKEQLIPEPSKEDKE</sequence>
<feature type="coiled-coil region" evidence="1">
    <location>
        <begin position="60"/>
        <end position="87"/>
    </location>
</feature>
<organism evidence="2 3">
    <name type="scientific">Candidatus Iainarchaeum sp</name>
    <dbReference type="NCBI Taxonomy" id="3101447"/>
    <lineage>
        <taxon>Archaea</taxon>
        <taxon>Candidatus Iainarchaeota</taxon>
        <taxon>Candidatus Iainarchaeia</taxon>
        <taxon>Candidatus Iainarchaeales</taxon>
        <taxon>Candidatus Iainarchaeaceae</taxon>
        <taxon>Candidatus Iainarchaeum</taxon>
    </lineage>
</organism>
<evidence type="ECO:0000256" key="1">
    <source>
        <dbReference type="SAM" id="Coils"/>
    </source>
</evidence>
<keyword evidence="1" id="KW-0175">Coiled coil</keyword>
<name>A0A2D6M0D6_9ARCH</name>
<proteinExistence type="predicted"/>
<accession>A0A2D6M0D6</accession>
<evidence type="ECO:0000313" key="2">
    <source>
        <dbReference type="EMBL" id="MAG21887.1"/>
    </source>
</evidence>
<gene>
    <name evidence="2" type="ORF">CL943_01095</name>
</gene>
<comment type="caution">
    <text evidence="2">The sequence shown here is derived from an EMBL/GenBank/DDBJ whole genome shotgun (WGS) entry which is preliminary data.</text>
</comment>
<dbReference type="AlphaFoldDB" id="A0A2D6M0D6"/>
<dbReference type="EMBL" id="NZBU01000004">
    <property type="protein sequence ID" value="MAG21887.1"/>
    <property type="molecule type" value="Genomic_DNA"/>
</dbReference>
<protein>
    <submittedName>
        <fullName evidence="2">Uncharacterized protein</fullName>
    </submittedName>
</protein>
<reference evidence="3" key="1">
    <citation type="submission" date="2017-09" db="EMBL/GenBank/DDBJ databases">
        <title>The Reconstruction of 2,631 Draft Metagenome-Assembled Genomes from the Global Oceans.</title>
        <authorList>
            <person name="Tully B.J."/>
            <person name="Graham E.D."/>
            <person name="Heidelberg J.F."/>
        </authorList>
    </citation>
    <scope>NUCLEOTIDE SEQUENCE [LARGE SCALE GENOMIC DNA]</scope>
</reference>
<evidence type="ECO:0000313" key="3">
    <source>
        <dbReference type="Proteomes" id="UP000226592"/>
    </source>
</evidence>